<dbReference type="KEGG" id="mbe:MBM_02375"/>
<dbReference type="OrthoDB" id="10308331at2759"/>
<dbReference type="InParanoid" id="K1XE85"/>
<dbReference type="Proteomes" id="UP000006753">
    <property type="component" value="Unassembled WGS sequence"/>
</dbReference>
<dbReference type="HOGENOM" id="CLU_943583_0_0_1"/>
<sequence>MSIGKYIRFQRSREASKAAAAAAAAAEGTTVLADQEERDEQGPKSMKVNFESFTSSNHFKAQVSTYALDGSSKPLSNISGSIQSEVDTEQQTGQNEGFGYLKRAWKTWSTIASLASEPRSPSPSLFEEEQTLSLQVPVTINQADSTFPETLPEPQIDLKSDAPIEVDHKIVELGHPEANKEQSTLDREPLPNVAVSTTPDAPKSTFNNSKLATVTLSAAESVKRLEISIEAQDALLDNGPDGSRVILSITRQSGASVSTLRGGVSATLCIEGTLAQIDVAYKLLLVHSQKYPAFY</sequence>
<protein>
    <submittedName>
        <fullName evidence="1">Uncharacterized protein</fullName>
    </submittedName>
</protein>
<gene>
    <name evidence="1" type="ORF">MBM_02375</name>
</gene>
<organism evidence="1 2">
    <name type="scientific">Marssonina brunnea f. sp. multigermtubi (strain MB_m1)</name>
    <name type="common">Marssonina leaf spot fungus</name>
    <dbReference type="NCBI Taxonomy" id="1072389"/>
    <lineage>
        <taxon>Eukaryota</taxon>
        <taxon>Fungi</taxon>
        <taxon>Dikarya</taxon>
        <taxon>Ascomycota</taxon>
        <taxon>Pezizomycotina</taxon>
        <taxon>Leotiomycetes</taxon>
        <taxon>Helotiales</taxon>
        <taxon>Drepanopezizaceae</taxon>
        <taxon>Drepanopeziza</taxon>
    </lineage>
</organism>
<dbReference type="AlphaFoldDB" id="K1XE85"/>
<evidence type="ECO:0000313" key="1">
    <source>
        <dbReference type="EMBL" id="EKD19138.1"/>
    </source>
</evidence>
<dbReference type="EMBL" id="JH921431">
    <property type="protein sequence ID" value="EKD19138.1"/>
    <property type="molecule type" value="Genomic_DNA"/>
</dbReference>
<reference evidence="1 2" key="1">
    <citation type="journal article" date="2012" name="BMC Genomics">
        <title>Sequencing the genome of Marssonina brunnea reveals fungus-poplar co-evolution.</title>
        <authorList>
            <person name="Zhu S."/>
            <person name="Cao Y.-Z."/>
            <person name="Jiang C."/>
            <person name="Tan B.-Y."/>
            <person name="Wang Z."/>
            <person name="Feng S."/>
            <person name="Zhang L."/>
            <person name="Su X.-H."/>
            <person name="Brejova B."/>
            <person name="Vinar T."/>
            <person name="Xu M."/>
            <person name="Wang M.-X."/>
            <person name="Zhang S.-G."/>
            <person name="Huang M.-R."/>
            <person name="Wu R."/>
            <person name="Zhou Y."/>
        </authorList>
    </citation>
    <scope>NUCLEOTIDE SEQUENCE [LARGE SCALE GENOMIC DNA]</scope>
    <source>
        <strain evidence="1 2">MB_m1</strain>
    </source>
</reference>
<accession>K1XE85</accession>
<dbReference type="GeneID" id="18758310"/>
<proteinExistence type="predicted"/>
<keyword evidence="2" id="KW-1185">Reference proteome</keyword>
<name>K1XE85_MARBU</name>
<evidence type="ECO:0000313" key="2">
    <source>
        <dbReference type="Proteomes" id="UP000006753"/>
    </source>
</evidence>